<evidence type="ECO:0000313" key="3">
    <source>
        <dbReference type="Proteomes" id="UP000235388"/>
    </source>
</evidence>
<organism evidence="2 3">
    <name type="scientific">Puccinia coronata f. sp. avenae</name>
    <dbReference type="NCBI Taxonomy" id="200324"/>
    <lineage>
        <taxon>Eukaryota</taxon>
        <taxon>Fungi</taxon>
        <taxon>Dikarya</taxon>
        <taxon>Basidiomycota</taxon>
        <taxon>Pucciniomycotina</taxon>
        <taxon>Pucciniomycetes</taxon>
        <taxon>Pucciniales</taxon>
        <taxon>Pucciniaceae</taxon>
        <taxon>Puccinia</taxon>
    </lineage>
</organism>
<keyword evidence="3" id="KW-1185">Reference proteome</keyword>
<dbReference type="InterPro" id="IPR055567">
    <property type="entry name" value="DUF7143"/>
</dbReference>
<protein>
    <recommendedName>
        <fullName evidence="1">DUF7143 domain-containing protein</fullName>
    </recommendedName>
</protein>
<gene>
    <name evidence="2" type="ORF">PCANC_08626</name>
</gene>
<evidence type="ECO:0000259" key="1">
    <source>
        <dbReference type="Pfam" id="PF23631"/>
    </source>
</evidence>
<dbReference type="PANTHER" id="PTHR37592">
    <property type="match status" value="1"/>
</dbReference>
<dbReference type="PANTHER" id="PTHR37592:SF1">
    <property type="match status" value="1"/>
</dbReference>
<accession>A0A2N5UXS7</accession>
<reference evidence="2 3" key="1">
    <citation type="submission" date="2017-11" db="EMBL/GenBank/DDBJ databases">
        <title>De novo assembly and phasing of dikaryotic genomes from two isolates of Puccinia coronata f. sp. avenae, the causal agent of oat crown rust.</title>
        <authorList>
            <person name="Miller M.E."/>
            <person name="Zhang Y."/>
            <person name="Omidvar V."/>
            <person name="Sperschneider J."/>
            <person name="Schwessinger B."/>
            <person name="Raley C."/>
            <person name="Palmer J.M."/>
            <person name="Garnica D."/>
            <person name="Upadhyaya N."/>
            <person name="Rathjen J."/>
            <person name="Taylor J.M."/>
            <person name="Park R.F."/>
            <person name="Dodds P.N."/>
            <person name="Hirsch C.D."/>
            <person name="Kianian S.F."/>
            <person name="Figueroa M."/>
        </authorList>
    </citation>
    <scope>NUCLEOTIDE SEQUENCE [LARGE SCALE GENOMIC DNA]</scope>
    <source>
        <strain evidence="2">12NC29</strain>
    </source>
</reference>
<dbReference type="EMBL" id="PGCJ01000157">
    <property type="protein sequence ID" value="PLW42524.1"/>
    <property type="molecule type" value="Genomic_DNA"/>
</dbReference>
<name>A0A2N5UXS7_9BASI</name>
<dbReference type="OrthoDB" id="2507284at2759"/>
<dbReference type="Proteomes" id="UP000235388">
    <property type="component" value="Unassembled WGS sequence"/>
</dbReference>
<dbReference type="AlphaFoldDB" id="A0A2N5UXS7"/>
<evidence type="ECO:0000313" key="2">
    <source>
        <dbReference type="EMBL" id="PLW42524.1"/>
    </source>
</evidence>
<dbReference type="Pfam" id="PF23631">
    <property type="entry name" value="DUF7143"/>
    <property type="match status" value="1"/>
</dbReference>
<feature type="domain" description="DUF7143" evidence="1">
    <location>
        <begin position="66"/>
        <end position="206"/>
    </location>
</feature>
<sequence>MPIQKLINTWSSFLTFSRDIKFKYTHMLAKMLSNQKLLLLGRFLIMILQFSGFIVQCQDLCYLSKKVALPSDVVPPPDVTCGAGKVLGGIPNVSVNGKTFADFDFTKRPKDKSVANFALTQFSAVNGASKDSLLTAGKLYDAVNAALRSRGQKKFLSQVKLMDFFIASQNDRNAQNAAGTTRNIDKAVKNCGRDCVGNEADRMKALKI</sequence>
<comment type="caution">
    <text evidence="2">The sequence shown here is derived from an EMBL/GenBank/DDBJ whole genome shotgun (WGS) entry which is preliminary data.</text>
</comment>
<proteinExistence type="predicted"/>